<evidence type="ECO:0000259" key="3">
    <source>
        <dbReference type="Pfam" id="PF14698"/>
    </source>
</evidence>
<dbReference type="EMBL" id="SEYY01007706">
    <property type="protein sequence ID" value="KAB7502382.1"/>
    <property type="molecule type" value="Genomic_DNA"/>
</dbReference>
<dbReference type="NCBIfam" id="TIGR00838">
    <property type="entry name" value="argH"/>
    <property type="match status" value="1"/>
</dbReference>
<dbReference type="InterPro" id="IPR008948">
    <property type="entry name" value="L-Aspartase-like"/>
</dbReference>
<feature type="domain" description="Argininosuccinate lyase C-terminal" evidence="3">
    <location>
        <begin position="246"/>
        <end position="313"/>
    </location>
</feature>
<keyword evidence="5" id="KW-1185">Reference proteome</keyword>
<dbReference type="PANTHER" id="PTHR43814:SF1">
    <property type="entry name" value="ARGININOSUCCINATE LYASE"/>
    <property type="match status" value="1"/>
</dbReference>
<dbReference type="FunFam" id="1.20.200.10:FF:000002">
    <property type="entry name" value="Argininosuccinate lyase"/>
    <property type="match status" value="1"/>
</dbReference>
<dbReference type="PANTHER" id="PTHR43814">
    <property type="entry name" value="ARGININOSUCCINATE LYASE"/>
    <property type="match status" value="1"/>
</dbReference>
<dbReference type="OrthoDB" id="6356379at2759"/>
<reference evidence="4 5" key="1">
    <citation type="journal article" date="2019" name="PLoS Biol.">
        <title>Sex chromosomes control vertical transmission of feminizing Wolbachia symbionts in an isopod.</title>
        <authorList>
            <person name="Becking T."/>
            <person name="Chebbi M.A."/>
            <person name="Giraud I."/>
            <person name="Moumen B."/>
            <person name="Laverre T."/>
            <person name="Caubet Y."/>
            <person name="Peccoud J."/>
            <person name="Gilbert C."/>
            <person name="Cordaux R."/>
        </authorList>
    </citation>
    <scope>NUCLEOTIDE SEQUENCE [LARGE SCALE GENOMIC DNA]</scope>
    <source>
        <strain evidence="4">ANa2</strain>
        <tissue evidence="4">Whole body excluding digestive tract and cuticle</tissue>
    </source>
</reference>
<dbReference type="Pfam" id="PF00206">
    <property type="entry name" value="Lyase_1"/>
    <property type="match status" value="1"/>
</dbReference>
<dbReference type="PROSITE" id="PS00163">
    <property type="entry name" value="FUMARATE_LYASES"/>
    <property type="match status" value="1"/>
</dbReference>
<dbReference type="Gene3D" id="1.10.275.10">
    <property type="entry name" value="Fumarase/aspartase (N-terminal domain)"/>
    <property type="match status" value="1"/>
</dbReference>
<gene>
    <name evidence="4" type="primary">argx</name>
    <name evidence="4" type="ORF">Anas_07964</name>
</gene>
<name>A0A5N5T7C0_9CRUS</name>
<dbReference type="InterPro" id="IPR024083">
    <property type="entry name" value="Fumarase/histidase_N"/>
</dbReference>
<evidence type="ECO:0000313" key="4">
    <source>
        <dbReference type="EMBL" id="KAB7502382.1"/>
    </source>
</evidence>
<comment type="caution">
    <text evidence="4">The sequence shown here is derived from an EMBL/GenBank/DDBJ whole genome shotgun (WGS) entry which is preliminary data.</text>
</comment>
<sequence length="344" mass="38825">MWLKDHLLILEQILKETLQVFLCIAEKNLKILFPGYTHLQRAQTVRFSHWLLSYSWFLFNDLQKLKFLFVSVDVCPLGSGALAGNPFKVDRMELAQNLSFSKVSENSMMAVSDRDFVAEYLFWCSLTSVHLSRLAEDLIIYSSSEFGFVKLADEFSTGSSLMPQKKNPDGLELIRGKAGRMIGNLTGFLAIMKGLPSTYNKDLQDDKEVLFNSAETILMTLQVIAGTVQTLKVQPDACSKALTEDMLATDLAYFLVRKGLPFREAHEKVGEVVKKAEKEGCTLSQLSIDHFQNISPLFTEEVSRMFDFENSVEQYASYGGTSSGSVINQIKRMREALKKFSLKN</sequence>
<comment type="similarity">
    <text evidence="1">Belongs to the lyase 1 family. Argininosuccinate lyase subfamily.</text>
</comment>
<dbReference type="InterPro" id="IPR022761">
    <property type="entry name" value="Fumarate_lyase_N"/>
</dbReference>
<dbReference type="GO" id="GO:0042450">
    <property type="term" value="P:L-arginine biosynthetic process via ornithine"/>
    <property type="evidence" value="ECO:0007669"/>
    <property type="project" value="InterPro"/>
</dbReference>
<dbReference type="PRINTS" id="PR00149">
    <property type="entry name" value="FUMRATELYASE"/>
</dbReference>
<dbReference type="InterPro" id="IPR020557">
    <property type="entry name" value="Fumarate_lyase_CS"/>
</dbReference>
<dbReference type="Pfam" id="PF14698">
    <property type="entry name" value="ASL_C2"/>
    <property type="match status" value="1"/>
</dbReference>
<dbReference type="FunFam" id="1.10.40.30:FF:000001">
    <property type="entry name" value="Argininosuccinate lyase"/>
    <property type="match status" value="1"/>
</dbReference>
<dbReference type="PRINTS" id="PR00145">
    <property type="entry name" value="ARGSUCLYASE"/>
</dbReference>
<keyword evidence="4" id="KW-0456">Lyase</keyword>
<proteinExistence type="inferred from homology"/>
<evidence type="ECO:0000259" key="2">
    <source>
        <dbReference type="Pfam" id="PF00206"/>
    </source>
</evidence>
<organism evidence="4 5">
    <name type="scientific">Armadillidium nasatum</name>
    <dbReference type="NCBI Taxonomy" id="96803"/>
    <lineage>
        <taxon>Eukaryota</taxon>
        <taxon>Metazoa</taxon>
        <taxon>Ecdysozoa</taxon>
        <taxon>Arthropoda</taxon>
        <taxon>Crustacea</taxon>
        <taxon>Multicrustacea</taxon>
        <taxon>Malacostraca</taxon>
        <taxon>Eumalacostraca</taxon>
        <taxon>Peracarida</taxon>
        <taxon>Isopoda</taxon>
        <taxon>Oniscidea</taxon>
        <taxon>Crinocheta</taxon>
        <taxon>Armadillidiidae</taxon>
        <taxon>Armadillidium</taxon>
    </lineage>
</organism>
<protein>
    <submittedName>
        <fullName evidence="4">Putative argininosuccinate lyase</fullName>
    </submittedName>
</protein>
<dbReference type="Gene3D" id="1.20.200.10">
    <property type="entry name" value="Fumarase/aspartase (Central domain)"/>
    <property type="match status" value="1"/>
</dbReference>
<dbReference type="SUPFAM" id="SSF48557">
    <property type="entry name" value="L-aspartase-like"/>
    <property type="match status" value="1"/>
</dbReference>
<evidence type="ECO:0000313" key="5">
    <source>
        <dbReference type="Proteomes" id="UP000326759"/>
    </source>
</evidence>
<dbReference type="InterPro" id="IPR009049">
    <property type="entry name" value="Argininosuccinate_lyase"/>
</dbReference>
<dbReference type="GO" id="GO:0004056">
    <property type="term" value="F:argininosuccinate lyase activity"/>
    <property type="evidence" value="ECO:0007669"/>
    <property type="project" value="InterPro"/>
</dbReference>
<dbReference type="InterPro" id="IPR029419">
    <property type="entry name" value="Arg_succ_lyase_C"/>
</dbReference>
<dbReference type="Gene3D" id="1.10.40.30">
    <property type="entry name" value="Fumarase/aspartase (C-terminal domain)"/>
    <property type="match status" value="1"/>
</dbReference>
<dbReference type="CDD" id="cd01359">
    <property type="entry name" value="Argininosuccinate_lyase"/>
    <property type="match status" value="1"/>
</dbReference>
<dbReference type="Proteomes" id="UP000326759">
    <property type="component" value="Unassembled WGS sequence"/>
</dbReference>
<accession>A0A5N5T7C0</accession>
<dbReference type="GO" id="GO:0005829">
    <property type="term" value="C:cytosol"/>
    <property type="evidence" value="ECO:0007669"/>
    <property type="project" value="TreeGrafter"/>
</dbReference>
<dbReference type="AlphaFoldDB" id="A0A5N5T7C0"/>
<evidence type="ECO:0000256" key="1">
    <source>
        <dbReference type="ARBA" id="ARBA00010755"/>
    </source>
</evidence>
<feature type="domain" description="Fumarate lyase N-terminal" evidence="2">
    <location>
        <begin position="2"/>
        <end position="183"/>
    </location>
</feature>
<dbReference type="InterPro" id="IPR000362">
    <property type="entry name" value="Fumarate_lyase_fam"/>
</dbReference>